<reference evidence="3 4" key="1">
    <citation type="journal article" date="2017" name="Int. J. Syst. Evol. Microbiol.">
        <title>Rhodosalinus sediminis gen. nov., sp. nov., isolated from marine saltern.</title>
        <authorList>
            <person name="Guo L.Y."/>
            <person name="Ling S.K."/>
            <person name="Li C.M."/>
            <person name="Chen G.J."/>
            <person name="Du Z.J."/>
        </authorList>
    </citation>
    <scope>NUCLEOTIDE SEQUENCE [LARGE SCALE GENOMIC DNA]</scope>
    <source>
        <strain evidence="3 4">WDN1C137</strain>
    </source>
</reference>
<comment type="caution">
    <text evidence="3">The sequence shown here is derived from an EMBL/GenBank/DDBJ whole genome shotgun (WGS) entry which is preliminary data.</text>
</comment>
<evidence type="ECO:0000313" key="4">
    <source>
        <dbReference type="Proteomes" id="UP000257131"/>
    </source>
</evidence>
<accession>A0A3D9BX40</accession>
<dbReference type="InterPro" id="IPR036465">
    <property type="entry name" value="vWFA_dom_sf"/>
</dbReference>
<dbReference type="PROSITE" id="PS50234">
    <property type="entry name" value="VWFA"/>
    <property type="match status" value="1"/>
</dbReference>
<dbReference type="Proteomes" id="UP000257131">
    <property type="component" value="Unassembled WGS sequence"/>
</dbReference>
<protein>
    <recommendedName>
        <fullName evidence="2">VWFA domain-containing protein</fullName>
    </recommendedName>
</protein>
<dbReference type="EMBL" id="QOHR01000004">
    <property type="protein sequence ID" value="REC57931.1"/>
    <property type="molecule type" value="Genomic_DNA"/>
</dbReference>
<dbReference type="CDD" id="cd00198">
    <property type="entry name" value="vWFA"/>
    <property type="match status" value="1"/>
</dbReference>
<dbReference type="Gene3D" id="3.40.50.410">
    <property type="entry name" value="von Willebrand factor, type A domain"/>
    <property type="match status" value="2"/>
</dbReference>
<keyword evidence="1" id="KW-0812">Transmembrane</keyword>
<gene>
    <name evidence="3" type="ORF">DRV84_04935</name>
</gene>
<dbReference type="SMART" id="SM00327">
    <property type="entry name" value="VWA"/>
    <property type="match status" value="1"/>
</dbReference>
<organism evidence="3 4">
    <name type="scientific">Rhodosalinus sediminis</name>
    <dbReference type="NCBI Taxonomy" id="1940533"/>
    <lineage>
        <taxon>Bacteria</taxon>
        <taxon>Pseudomonadati</taxon>
        <taxon>Pseudomonadota</taxon>
        <taxon>Alphaproteobacteria</taxon>
        <taxon>Rhodobacterales</taxon>
        <taxon>Paracoccaceae</taxon>
        <taxon>Rhodosalinus</taxon>
    </lineage>
</organism>
<keyword evidence="1" id="KW-0472">Membrane</keyword>
<proteinExistence type="predicted"/>
<feature type="domain" description="VWFA" evidence="2">
    <location>
        <begin position="156"/>
        <end position="362"/>
    </location>
</feature>
<dbReference type="Pfam" id="PF13400">
    <property type="entry name" value="Tad"/>
    <property type="match status" value="1"/>
</dbReference>
<sequence>MRRPRGVTEGVAMARNGRLWRGRGALRAFHRAEDGALAVWSIFMFLMMLMVAALGVDLMLAETRRAQLQSTLDRAVLAAADLDQEQDPEAVVRSYLTRAGLEDSLEAVEVTEGLNFRNVEVRAQMSQDTILLGLLGQDSLPIATGSTAEEAVNDIEISLVLDVSGSMRGTKLRNLKDAAGDFVDTVFEDSEPGRTSISLVPYSTQVNAGAELLGAFNRSDAHDYSHCVDFDAASYGETSIALSAPLQQAAHLDPSTDPARWWWQWNQRDSVGFWRFHDETRSVCPDDEDREILPLSGDPETLKRHIDAFSTHNLTSTEIGVKWGSALLDPSLRPVISELAREGIVDPDFATRPLDHNHENSLKVMVVMSDGANTSHDQLNPGLYSGASDFWIDPDSGILSVGNHDDGFYVPRWESRRSGPVGGDDALRMDRRDVWGQMSAVTRERLRREARYAGVDLERDWVPFMRFGTGTKDSRMAQACRAARDAGIVVYAIGFMVNDRTAGVLRDCASSAGHFFRVEGLEISEAFTAIARQVRQVRLVE</sequence>
<name>A0A3D9BX40_9RHOB</name>
<evidence type="ECO:0000259" key="2">
    <source>
        <dbReference type="PROSITE" id="PS50234"/>
    </source>
</evidence>
<dbReference type="InterPro" id="IPR028087">
    <property type="entry name" value="Tad_N"/>
</dbReference>
<dbReference type="InterPro" id="IPR002035">
    <property type="entry name" value="VWF_A"/>
</dbReference>
<evidence type="ECO:0000256" key="1">
    <source>
        <dbReference type="SAM" id="Phobius"/>
    </source>
</evidence>
<keyword evidence="1" id="KW-1133">Transmembrane helix</keyword>
<keyword evidence="4" id="KW-1185">Reference proteome</keyword>
<feature type="transmembrane region" description="Helical" evidence="1">
    <location>
        <begin position="37"/>
        <end position="60"/>
    </location>
</feature>
<evidence type="ECO:0000313" key="3">
    <source>
        <dbReference type="EMBL" id="REC57931.1"/>
    </source>
</evidence>
<dbReference type="SUPFAM" id="SSF53300">
    <property type="entry name" value="vWA-like"/>
    <property type="match status" value="1"/>
</dbReference>
<dbReference type="AlphaFoldDB" id="A0A3D9BX40"/>